<dbReference type="InterPro" id="IPR038377">
    <property type="entry name" value="Na/Glc_symporter_sf"/>
</dbReference>
<reference evidence="10 11" key="1">
    <citation type="submission" date="2018-11" db="EMBL/GenBank/DDBJ databases">
        <title>Sequencing the genomes of 1000 actinobacteria strains.</title>
        <authorList>
            <person name="Klenk H.-P."/>
        </authorList>
    </citation>
    <scope>NUCLEOTIDE SEQUENCE [LARGE SCALE GENOMIC DNA]</scope>
    <source>
        <strain evidence="10 11">DSM 14418</strain>
    </source>
</reference>
<keyword evidence="5 9" id="KW-1133">Transmembrane helix</keyword>
<sequence length="559" mass="57904">MTTVGLWTVGLALAYTAFLVLAGRAVRARAGGAANYFVGGRNFRPITVAFCITGLFSGSSFIAILELSYRTGVSAVWYGVAEIVQITLIAALLVVPLRKRLVVTITGLIGDRFGRAARAVGGVITAFTFPMWSVATAIAFATALHAVTGLSIHGSVIATALLLLAFLWGGGMRSVALTQTANVVVFVVMLAVGAAAVLVGPGLGALADLPTTHPRLVDPSAAGVTLIVAWFGTFVVNVLLAQAAFQMALSCRTPEEGRKGLGWAAVMAVPFIVLGVAIGVAAAVTVPGESLGLLGVTRFVTDALPAPLAAAFFLGLWACAIGWGGPCQFSGATSLGRDVGAALNPRASEADLVRYTRWSLVLLTALMVVFALLRTEQSAWWNVLAWTLRNGATLAPVAAVLFWPVATRRAALASLVAGFTTGLTWYHLGGWDPAAFYLGIHPVWVGMGLNLVVLLAVTLAQGGWTLSAGTARRRRGGATVVGAAVVLAVTTLSWASLHPLGLTGLALFCAVVLLTAGVFQLTVPALATRTLPVPQEVPQEQTGGGVAGLTHERTEALRR</sequence>
<feature type="transmembrane region" description="Helical" evidence="9">
    <location>
        <begin position="116"/>
        <end position="144"/>
    </location>
</feature>
<feature type="transmembrane region" description="Helical" evidence="9">
    <location>
        <begin position="261"/>
        <end position="284"/>
    </location>
</feature>
<dbReference type="CDD" id="cd10322">
    <property type="entry name" value="SLC5sbd"/>
    <property type="match status" value="1"/>
</dbReference>
<evidence type="ECO:0000256" key="9">
    <source>
        <dbReference type="SAM" id="Phobius"/>
    </source>
</evidence>
<evidence type="ECO:0000256" key="4">
    <source>
        <dbReference type="ARBA" id="ARBA00022692"/>
    </source>
</evidence>
<dbReference type="EMBL" id="RKRA01000001">
    <property type="protein sequence ID" value="RPF26800.1"/>
    <property type="molecule type" value="Genomic_DNA"/>
</dbReference>
<feature type="transmembrane region" description="Helical" evidence="9">
    <location>
        <begin position="46"/>
        <end position="69"/>
    </location>
</feature>
<dbReference type="RefSeq" id="WP_123915907.1">
    <property type="nucleotide sequence ID" value="NZ_RKRA01000001.1"/>
</dbReference>
<organism evidence="10 11">
    <name type="scientific">Georgenia muralis</name>
    <dbReference type="NCBI Taxonomy" id="154117"/>
    <lineage>
        <taxon>Bacteria</taxon>
        <taxon>Bacillati</taxon>
        <taxon>Actinomycetota</taxon>
        <taxon>Actinomycetes</taxon>
        <taxon>Micrococcales</taxon>
        <taxon>Bogoriellaceae</taxon>
        <taxon>Georgenia</taxon>
    </lineage>
</organism>
<comment type="similarity">
    <text evidence="2 7">Belongs to the sodium:solute symporter (SSF) (TC 2.A.21) family.</text>
</comment>
<feature type="transmembrane region" description="Helical" evidence="9">
    <location>
        <begin position="183"/>
        <end position="207"/>
    </location>
</feature>
<feature type="transmembrane region" description="Helical" evidence="9">
    <location>
        <begin position="410"/>
        <end position="428"/>
    </location>
</feature>
<dbReference type="Pfam" id="PF00474">
    <property type="entry name" value="SSF"/>
    <property type="match status" value="1"/>
</dbReference>
<feature type="transmembrane region" description="Helical" evidence="9">
    <location>
        <begin position="355"/>
        <end position="373"/>
    </location>
</feature>
<feature type="transmembrane region" description="Helical" evidence="9">
    <location>
        <begin position="150"/>
        <end position="171"/>
    </location>
</feature>
<gene>
    <name evidence="10" type="ORF">EDD32_1257</name>
</gene>
<dbReference type="AlphaFoldDB" id="A0A3N4Z6L4"/>
<keyword evidence="3" id="KW-0813">Transport</keyword>
<comment type="subcellular location">
    <subcellularLocation>
        <location evidence="1">Membrane</location>
        <topology evidence="1">Multi-pass membrane protein</topology>
    </subcellularLocation>
</comment>
<name>A0A3N4Z6L4_9MICO</name>
<accession>A0A3N4Z6L4</accession>
<comment type="caution">
    <text evidence="10">The sequence shown here is derived from an EMBL/GenBank/DDBJ whole genome shotgun (WGS) entry which is preliminary data.</text>
</comment>
<evidence type="ECO:0000256" key="3">
    <source>
        <dbReference type="ARBA" id="ARBA00022448"/>
    </source>
</evidence>
<feature type="transmembrane region" description="Helical" evidence="9">
    <location>
        <begin position="304"/>
        <end position="324"/>
    </location>
</feature>
<evidence type="ECO:0000256" key="7">
    <source>
        <dbReference type="RuleBase" id="RU362091"/>
    </source>
</evidence>
<feature type="transmembrane region" description="Helical" evidence="9">
    <location>
        <begin position="75"/>
        <end position="95"/>
    </location>
</feature>
<evidence type="ECO:0000313" key="10">
    <source>
        <dbReference type="EMBL" id="RPF26800.1"/>
    </source>
</evidence>
<dbReference type="PANTHER" id="PTHR48086">
    <property type="entry name" value="SODIUM/PROLINE SYMPORTER-RELATED"/>
    <property type="match status" value="1"/>
</dbReference>
<evidence type="ECO:0000256" key="1">
    <source>
        <dbReference type="ARBA" id="ARBA00004141"/>
    </source>
</evidence>
<evidence type="ECO:0000256" key="8">
    <source>
        <dbReference type="SAM" id="MobiDB-lite"/>
    </source>
</evidence>
<dbReference type="GO" id="GO:0022857">
    <property type="term" value="F:transmembrane transporter activity"/>
    <property type="evidence" value="ECO:0007669"/>
    <property type="project" value="InterPro"/>
</dbReference>
<dbReference type="Proteomes" id="UP000280726">
    <property type="component" value="Unassembled WGS sequence"/>
</dbReference>
<feature type="transmembrane region" description="Helical" evidence="9">
    <location>
        <begin position="503"/>
        <end position="523"/>
    </location>
</feature>
<feature type="transmembrane region" description="Helical" evidence="9">
    <location>
        <begin position="434"/>
        <end position="457"/>
    </location>
</feature>
<protein>
    <submittedName>
        <fullName evidence="10">SSS family solute:Na+ symporter</fullName>
    </submittedName>
</protein>
<evidence type="ECO:0000256" key="2">
    <source>
        <dbReference type="ARBA" id="ARBA00006434"/>
    </source>
</evidence>
<feature type="transmembrane region" description="Helical" evidence="9">
    <location>
        <begin position="6"/>
        <end position="26"/>
    </location>
</feature>
<dbReference type="GO" id="GO:0005886">
    <property type="term" value="C:plasma membrane"/>
    <property type="evidence" value="ECO:0007669"/>
    <property type="project" value="TreeGrafter"/>
</dbReference>
<dbReference type="InterPro" id="IPR001734">
    <property type="entry name" value="Na/solute_symporter"/>
</dbReference>
<dbReference type="PROSITE" id="PS50283">
    <property type="entry name" value="NA_SOLUT_SYMP_3"/>
    <property type="match status" value="1"/>
</dbReference>
<proteinExistence type="inferred from homology"/>
<feature type="transmembrane region" description="Helical" evidence="9">
    <location>
        <begin position="379"/>
        <end position="403"/>
    </location>
</feature>
<feature type="compositionally biased region" description="Basic and acidic residues" evidence="8">
    <location>
        <begin position="550"/>
        <end position="559"/>
    </location>
</feature>
<dbReference type="OrthoDB" id="9789704at2"/>
<keyword evidence="11" id="KW-1185">Reference proteome</keyword>
<evidence type="ECO:0000256" key="5">
    <source>
        <dbReference type="ARBA" id="ARBA00022989"/>
    </source>
</evidence>
<feature type="region of interest" description="Disordered" evidence="8">
    <location>
        <begin position="537"/>
        <end position="559"/>
    </location>
</feature>
<evidence type="ECO:0000256" key="6">
    <source>
        <dbReference type="ARBA" id="ARBA00023136"/>
    </source>
</evidence>
<feature type="transmembrane region" description="Helical" evidence="9">
    <location>
        <begin position="478"/>
        <end position="497"/>
    </location>
</feature>
<keyword evidence="6 9" id="KW-0472">Membrane</keyword>
<dbReference type="Gene3D" id="1.20.1730.10">
    <property type="entry name" value="Sodium/glucose cotransporter"/>
    <property type="match status" value="1"/>
</dbReference>
<feature type="transmembrane region" description="Helical" evidence="9">
    <location>
        <begin position="227"/>
        <end position="249"/>
    </location>
</feature>
<evidence type="ECO:0000313" key="11">
    <source>
        <dbReference type="Proteomes" id="UP000280726"/>
    </source>
</evidence>
<dbReference type="PANTHER" id="PTHR48086:SF7">
    <property type="entry name" value="SODIUM-SOLUTE SYMPORTER-RELATED"/>
    <property type="match status" value="1"/>
</dbReference>
<dbReference type="InterPro" id="IPR050277">
    <property type="entry name" value="Sodium:Solute_Symporter"/>
</dbReference>
<keyword evidence="4 9" id="KW-0812">Transmembrane</keyword>